<dbReference type="InterPro" id="IPR011333">
    <property type="entry name" value="SKP1/BTB/POZ_sf"/>
</dbReference>
<dbReference type="PANTHER" id="PTHR47843">
    <property type="entry name" value="BTB DOMAIN-CONTAINING PROTEIN-RELATED"/>
    <property type="match status" value="1"/>
</dbReference>
<sequence length="161" mass="18373">SYLNNGEYSDLEVRCGSITYKVHRLVLCSQIEFFRKACNVCWREGKECVVDLSHDDAYAVDALLRYAYTGKCDIFAENVAPSRKALHYVQIYAIGAKYEITGLQDLAKDYLKPLLDAHRNEGWLAEVIRLTYETTIPTDRGLCDIVVDIIVEQHGIYAEQD</sequence>
<protein>
    <recommendedName>
        <fullName evidence="1">BTB domain-containing protein</fullName>
    </recommendedName>
</protein>
<keyword evidence="3" id="KW-1185">Reference proteome</keyword>
<gene>
    <name evidence="2 4" type="ORF">BDZ99DRAFT_356438</name>
</gene>
<dbReference type="SUPFAM" id="SSF54695">
    <property type="entry name" value="POZ domain"/>
    <property type="match status" value="1"/>
</dbReference>
<dbReference type="Proteomes" id="UP000504636">
    <property type="component" value="Unplaced"/>
</dbReference>
<dbReference type="CDD" id="cd18186">
    <property type="entry name" value="BTB_POZ_ZBTB_KLHL-like"/>
    <property type="match status" value="1"/>
</dbReference>
<dbReference type="InterPro" id="IPR000210">
    <property type="entry name" value="BTB/POZ_dom"/>
</dbReference>
<evidence type="ECO:0000313" key="3">
    <source>
        <dbReference type="Proteomes" id="UP000504636"/>
    </source>
</evidence>
<organism evidence="2">
    <name type="scientific">Mytilinidion resinicola</name>
    <dbReference type="NCBI Taxonomy" id="574789"/>
    <lineage>
        <taxon>Eukaryota</taxon>
        <taxon>Fungi</taxon>
        <taxon>Dikarya</taxon>
        <taxon>Ascomycota</taxon>
        <taxon>Pezizomycotina</taxon>
        <taxon>Dothideomycetes</taxon>
        <taxon>Pleosporomycetidae</taxon>
        <taxon>Mytilinidiales</taxon>
        <taxon>Mytilinidiaceae</taxon>
        <taxon>Mytilinidion</taxon>
    </lineage>
</organism>
<proteinExistence type="predicted"/>
<dbReference type="RefSeq" id="XP_033569121.1">
    <property type="nucleotide sequence ID" value="XM_033714619.1"/>
</dbReference>
<accession>A0A6A6Y2Z4</accession>
<dbReference type="EMBL" id="MU003725">
    <property type="protein sequence ID" value="KAF2802157.1"/>
    <property type="molecule type" value="Genomic_DNA"/>
</dbReference>
<dbReference type="PROSITE" id="PS50097">
    <property type="entry name" value="BTB"/>
    <property type="match status" value="1"/>
</dbReference>
<reference evidence="2 4" key="1">
    <citation type="journal article" date="2020" name="Stud. Mycol.">
        <title>101 Dothideomycetes genomes: a test case for predicting lifestyles and emergence of pathogens.</title>
        <authorList>
            <person name="Haridas S."/>
            <person name="Albert R."/>
            <person name="Binder M."/>
            <person name="Bloem J."/>
            <person name="Labutti K."/>
            <person name="Salamov A."/>
            <person name="Andreopoulos B."/>
            <person name="Baker S."/>
            <person name="Barry K."/>
            <person name="Bills G."/>
            <person name="Bluhm B."/>
            <person name="Cannon C."/>
            <person name="Castanera R."/>
            <person name="Culley D."/>
            <person name="Daum C."/>
            <person name="Ezra D."/>
            <person name="Gonzalez J."/>
            <person name="Henrissat B."/>
            <person name="Kuo A."/>
            <person name="Liang C."/>
            <person name="Lipzen A."/>
            <person name="Lutzoni F."/>
            <person name="Magnuson J."/>
            <person name="Mondo S."/>
            <person name="Nolan M."/>
            <person name="Ohm R."/>
            <person name="Pangilinan J."/>
            <person name="Park H.-J."/>
            <person name="Ramirez L."/>
            <person name="Alfaro M."/>
            <person name="Sun H."/>
            <person name="Tritt A."/>
            <person name="Yoshinaga Y."/>
            <person name="Zwiers L.-H."/>
            <person name="Turgeon B."/>
            <person name="Goodwin S."/>
            <person name="Spatafora J."/>
            <person name="Crous P."/>
            <person name="Grigoriev I."/>
        </authorList>
    </citation>
    <scope>NUCLEOTIDE SEQUENCE</scope>
    <source>
        <strain evidence="2 4">CBS 304.34</strain>
    </source>
</reference>
<dbReference type="OrthoDB" id="6359816at2759"/>
<evidence type="ECO:0000259" key="1">
    <source>
        <dbReference type="PROSITE" id="PS50097"/>
    </source>
</evidence>
<dbReference type="AlphaFoldDB" id="A0A6A6Y2Z4"/>
<dbReference type="Gene3D" id="3.30.710.10">
    <property type="entry name" value="Potassium Channel Kv1.1, Chain A"/>
    <property type="match status" value="1"/>
</dbReference>
<dbReference type="SMART" id="SM00225">
    <property type="entry name" value="BTB"/>
    <property type="match status" value="1"/>
</dbReference>
<dbReference type="Pfam" id="PF00651">
    <property type="entry name" value="BTB"/>
    <property type="match status" value="1"/>
</dbReference>
<evidence type="ECO:0000313" key="2">
    <source>
        <dbReference type="EMBL" id="KAF2802157.1"/>
    </source>
</evidence>
<reference evidence="4" key="2">
    <citation type="submission" date="2020-04" db="EMBL/GenBank/DDBJ databases">
        <authorList>
            <consortium name="NCBI Genome Project"/>
        </authorList>
    </citation>
    <scope>NUCLEOTIDE SEQUENCE</scope>
    <source>
        <strain evidence="4">CBS 304.34</strain>
    </source>
</reference>
<name>A0A6A6Y2Z4_9PEZI</name>
<dbReference type="GeneID" id="54455512"/>
<evidence type="ECO:0000313" key="4">
    <source>
        <dbReference type="RefSeq" id="XP_033569121.1"/>
    </source>
</evidence>
<dbReference type="PANTHER" id="PTHR47843:SF5">
    <property type="entry name" value="BTB_POZ DOMAIN PROTEIN"/>
    <property type="match status" value="1"/>
</dbReference>
<feature type="non-terminal residue" evidence="2">
    <location>
        <position position="1"/>
    </location>
</feature>
<feature type="non-terminal residue" evidence="2">
    <location>
        <position position="161"/>
    </location>
</feature>
<feature type="domain" description="BTB" evidence="1">
    <location>
        <begin position="9"/>
        <end position="76"/>
    </location>
</feature>
<reference evidence="4" key="3">
    <citation type="submission" date="2025-04" db="UniProtKB">
        <authorList>
            <consortium name="RefSeq"/>
        </authorList>
    </citation>
    <scope>IDENTIFICATION</scope>
    <source>
        <strain evidence="4">CBS 304.34</strain>
    </source>
</reference>